<dbReference type="GO" id="GO:0003677">
    <property type="term" value="F:DNA binding"/>
    <property type="evidence" value="ECO:0007669"/>
    <property type="project" value="UniProtKB-KW"/>
</dbReference>
<name>A0ABR4NJ52_9FUNG</name>
<dbReference type="Pfam" id="PF05742">
    <property type="entry name" value="TANGO2"/>
    <property type="match status" value="2"/>
</dbReference>
<keyword evidence="2" id="KW-1185">Reference proteome</keyword>
<organism evidence="1 2">
    <name type="scientific">Polyrhizophydium stewartii</name>
    <dbReference type="NCBI Taxonomy" id="2732419"/>
    <lineage>
        <taxon>Eukaryota</taxon>
        <taxon>Fungi</taxon>
        <taxon>Fungi incertae sedis</taxon>
        <taxon>Chytridiomycota</taxon>
        <taxon>Chytridiomycota incertae sedis</taxon>
        <taxon>Chytridiomycetes</taxon>
        <taxon>Rhizophydiales</taxon>
        <taxon>Rhizophydiales incertae sedis</taxon>
        <taxon>Polyrhizophydium</taxon>
    </lineage>
</organism>
<dbReference type="PANTHER" id="PTHR17985:SF8">
    <property type="entry name" value="TRANSPORT AND GOLGI ORGANIZATION PROTEIN 2 HOMOLOG"/>
    <property type="match status" value="1"/>
</dbReference>
<dbReference type="InterPro" id="IPR008551">
    <property type="entry name" value="TANGO2"/>
</dbReference>
<keyword evidence="1" id="KW-0238">DNA-binding</keyword>
<accession>A0ABR4NJ52</accession>
<evidence type="ECO:0000313" key="1">
    <source>
        <dbReference type="EMBL" id="KAL2919542.1"/>
    </source>
</evidence>
<dbReference type="EMBL" id="JADGIZ020000003">
    <property type="protein sequence ID" value="KAL2919542.1"/>
    <property type="molecule type" value="Genomic_DNA"/>
</dbReference>
<sequence>MCIVFLIQGHPRFKLVVAANRDEYLDRPTQRAHFWERVPHVLAGRDKAHEAQYHSLLVGGRGERDVHMSPPSARSAAAAASSLQAAAAAGAPPDEFGLGETHGTWMGMTRGGRFAVITNFREHPSKQSPTAKSRGFLVRDFLVHHHHKHHHHGADPAHQSPRDYARSLAPQLAHYNGFNLVVGDANGETWYTGNRATAEQIRPLEPGHVYGLSNGELLLDNETWPKVIKGKELFAQALSEARCSAPACIRTPSRLTASGCADTVMAPHTHTQATSVRDLLDRLLAMLARSEPFPQDQLPPNMFNYDLEAALSPICIERERLPARNYATRTHTVIIVDNNDRVLFAEMDRFRHVPDAAHPDQRFVREDLLEVFEFDVEQGV</sequence>
<reference evidence="1 2" key="1">
    <citation type="submission" date="2023-09" db="EMBL/GenBank/DDBJ databases">
        <title>Pangenome analysis of Batrachochytrium dendrobatidis and related Chytrids.</title>
        <authorList>
            <person name="Yacoub M.N."/>
            <person name="Stajich J.E."/>
            <person name="James T.Y."/>
        </authorList>
    </citation>
    <scope>NUCLEOTIDE SEQUENCE [LARGE SCALE GENOMIC DNA]</scope>
    <source>
        <strain evidence="1 2">JEL0888</strain>
    </source>
</reference>
<evidence type="ECO:0000313" key="2">
    <source>
        <dbReference type="Proteomes" id="UP001527925"/>
    </source>
</evidence>
<comment type="caution">
    <text evidence="1">The sequence shown here is derived from an EMBL/GenBank/DDBJ whole genome shotgun (WGS) entry which is preliminary data.</text>
</comment>
<dbReference type="Proteomes" id="UP001527925">
    <property type="component" value="Unassembled WGS sequence"/>
</dbReference>
<dbReference type="PANTHER" id="PTHR17985">
    <property type="entry name" value="SER/THR-RICH PROTEIN T10 IN DGCR REGION"/>
    <property type="match status" value="1"/>
</dbReference>
<gene>
    <name evidence="1" type="primary">RAD7_1</name>
    <name evidence="1" type="ORF">HK105_201189</name>
</gene>
<protein>
    <submittedName>
        <fullName evidence="1">UV-damaged DNA-binding protein rad7</fullName>
    </submittedName>
</protein>
<proteinExistence type="predicted"/>